<feature type="non-terminal residue" evidence="4">
    <location>
        <position position="325"/>
    </location>
</feature>
<dbReference type="Pfam" id="PF00491">
    <property type="entry name" value="Arginase"/>
    <property type="match status" value="1"/>
</dbReference>
<dbReference type="PANTHER" id="PTHR11358">
    <property type="entry name" value="ARGINASE/AGMATINASE"/>
    <property type="match status" value="1"/>
</dbReference>
<dbReference type="InterPro" id="IPR023696">
    <property type="entry name" value="Ureohydrolase_dom_sf"/>
</dbReference>
<protein>
    <recommendedName>
        <fullName evidence="5">Agmatinase</fullName>
    </recommendedName>
</protein>
<accession>A0A382L2V9</accession>
<evidence type="ECO:0008006" key="5">
    <source>
        <dbReference type="Google" id="ProtNLM"/>
    </source>
</evidence>
<name>A0A382L2V9_9ZZZZ</name>
<organism evidence="4">
    <name type="scientific">marine metagenome</name>
    <dbReference type="NCBI Taxonomy" id="408172"/>
    <lineage>
        <taxon>unclassified sequences</taxon>
        <taxon>metagenomes</taxon>
        <taxon>ecological metagenomes</taxon>
    </lineage>
</organism>
<evidence type="ECO:0000256" key="2">
    <source>
        <dbReference type="ARBA" id="ARBA00022723"/>
    </source>
</evidence>
<dbReference type="PIRSF" id="PIRSF036979">
    <property type="entry name" value="Arginase"/>
    <property type="match status" value="1"/>
</dbReference>
<sequence length="325" mass="35233">MPELHDDELHPSYIGLPTYLGTPFAVNAKELKSMNADIAIIGAPVDMGVVGRPGARYGPRAIRQADYWPKPAKLSNLYHLNLEVFPLKEMNVVDFGDANCPPSSLEKSHEAVEKKVTEALDADAIPIVLGGDHSITWPSATAVAKKYGYGNVGMVHFDAHADTRESSYGDVLIGHGSPMRRLIESGAIPGKNFVQIGLRGPWPPPVDQKWMKDQGMRWHLMAEIEKKGFDEVLEMAISEALDGPDKLYISVDVDVMDPAFAPGTGTPEPGGISSLELLRAIREIVLSKGMVAMDVVEVAPIYDQPGDITAQAAHRCIYEAISALA</sequence>
<proteinExistence type="inferred from homology"/>
<dbReference type="CDD" id="cd09990">
    <property type="entry name" value="Agmatinase-like"/>
    <property type="match status" value="1"/>
</dbReference>
<dbReference type="EMBL" id="UINC01083940">
    <property type="protein sequence ID" value="SVC30125.1"/>
    <property type="molecule type" value="Genomic_DNA"/>
</dbReference>
<dbReference type="InterPro" id="IPR020855">
    <property type="entry name" value="Ureohydrolase_Mn_BS"/>
</dbReference>
<dbReference type="GO" id="GO:0033389">
    <property type="term" value="P:putrescine biosynthetic process from arginine, via agmatine"/>
    <property type="evidence" value="ECO:0007669"/>
    <property type="project" value="TreeGrafter"/>
</dbReference>
<dbReference type="SUPFAM" id="SSF52768">
    <property type="entry name" value="Arginase/deacetylase"/>
    <property type="match status" value="1"/>
</dbReference>
<dbReference type="InterPro" id="IPR005925">
    <property type="entry name" value="Agmatinase-rel"/>
</dbReference>
<gene>
    <name evidence="4" type="ORF">METZ01_LOCUS282979</name>
</gene>
<dbReference type="GO" id="GO:0046872">
    <property type="term" value="F:metal ion binding"/>
    <property type="evidence" value="ECO:0007669"/>
    <property type="project" value="UniProtKB-KW"/>
</dbReference>
<dbReference type="PRINTS" id="PR00116">
    <property type="entry name" value="ARGINASE"/>
</dbReference>
<evidence type="ECO:0000256" key="3">
    <source>
        <dbReference type="ARBA" id="ARBA00022801"/>
    </source>
</evidence>
<dbReference type="GO" id="GO:0008783">
    <property type="term" value="F:agmatinase activity"/>
    <property type="evidence" value="ECO:0007669"/>
    <property type="project" value="TreeGrafter"/>
</dbReference>
<dbReference type="PANTHER" id="PTHR11358:SF26">
    <property type="entry name" value="GUANIDINO ACID HYDROLASE, MITOCHONDRIAL"/>
    <property type="match status" value="1"/>
</dbReference>
<reference evidence="4" key="1">
    <citation type="submission" date="2018-05" db="EMBL/GenBank/DDBJ databases">
        <authorList>
            <person name="Lanie J.A."/>
            <person name="Ng W.-L."/>
            <person name="Kazmierczak K.M."/>
            <person name="Andrzejewski T.M."/>
            <person name="Davidsen T.M."/>
            <person name="Wayne K.J."/>
            <person name="Tettelin H."/>
            <person name="Glass J.I."/>
            <person name="Rusch D."/>
            <person name="Podicherti R."/>
            <person name="Tsui H.-C.T."/>
            <person name="Winkler M.E."/>
        </authorList>
    </citation>
    <scope>NUCLEOTIDE SEQUENCE</scope>
</reference>
<dbReference type="AlphaFoldDB" id="A0A382L2V9"/>
<comment type="similarity">
    <text evidence="1">Belongs to the arginase family. Agmatinase subfamily.</text>
</comment>
<evidence type="ECO:0000313" key="4">
    <source>
        <dbReference type="EMBL" id="SVC30125.1"/>
    </source>
</evidence>
<dbReference type="Gene3D" id="3.40.800.10">
    <property type="entry name" value="Ureohydrolase domain"/>
    <property type="match status" value="1"/>
</dbReference>
<evidence type="ECO:0000256" key="1">
    <source>
        <dbReference type="ARBA" id="ARBA00009227"/>
    </source>
</evidence>
<dbReference type="NCBIfam" id="TIGR01230">
    <property type="entry name" value="agmatinase"/>
    <property type="match status" value="1"/>
</dbReference>
<dbReference type="PROSITE" id="PS01053">
    <property type="entry name" value="ARGINASE_1"/>
    <property type="match status" value="1"/>
</dbReference>
<dbReference type="InterPro" id="IPR006035">
    <property type="entry name" value="Ureohydrolase"/>
</dbReference>
<keyword evidence="2" id="KW-0479">Metal-binding</keyword>
<dbReference type="PROSITE" id="PS51409">
    <property type="entry name" value="ARGINASE_2"/>
    <property type="match status" value="1"/>
</dbReference>
<keyword evidence="3" id="KW-0378">Hydrolase</keyword>